<evidence type="ECO:0000256" key="1">
    <source>
        <dbReference type="SAM" id="MobiDB-lite"/>
    </source>
</evidence>
<protein>
    <submittedName>
        <fullName evidence="2">Uncharacterized protein</fullName>
    </submittedName>
</protein>
<gene>
    <name evidence="2" type="ORF">EWM64_g8536</name>
</gene>
<reference evidence="2 3" key="1">
    <citation type="submission" date="2019-02" db="EMBL/GenBank/DDBJ databases">
        <title>Genome sequencing of the rare red list fungi Hericium alpestre (H. flagellum).</title>
        <authorList>
            <person name="Buettner E."/>
            <person name="Kellner H."/>
        </authorList>
    </citation>
    <scope>NUCLEOTIDE SEQUENCE [LARGE SCALE GENOMIC DNA]</scope>
    <source>
        <strain evidence="2 3">DSM 108284</strain>
    </source>
</reference>
<keyword evidence="3" id="KW-1185">Reference proteome</keyword>
<name>A0A4Y9ZLI0_9AGAM</name>
<dbReference type="AlphaFoldDB" id="A0A4Y9ZLI0"/>
<sequence>MDKASRDMLRRIYARKPQAPAPDPEQLYAAETLVRFKRPGFSLKHAMPNSRPAHWEPFSSRRAAPASSVPSSTRSYFPSSRKRILSSKQHRARVLATNLLGEVAAAVARPLVSMPCHGIWPKCT</sequence>
<evidence type="ECO:0000313" key="3">
    <source>
        <dbReference type="Proteomes" id="UP000298061"/>
    </source>
</evidence>
<proteinExistence type="predicted"/>
<organism evidence="2 3">
    <name type="scientific">Hericium alpestre</name>
    <dbReference type="NCBI Taxonomy" id="135208"/>
    <lineage>
        <taxon>Eukaryota</taxon>
        <taxon>Fungi</taxon>
        <taxon>Dikarya</taxon>
        <taxon>Basidiomycota</taxon>
        <taxon>Agaricomycotina</taxon>
        <taxon>Agaricomycetes</taxon>
        <taxon>Russulales</taxon>
        <taxon>Hericiaceae</taxon>
        <taxon>Hericium</taxon>
    </lineage>
</organism>
<feature type="region of interest" description="Disordered" evidence="1">
    <location>
        <begin position="47"/>
        <end position="82"/>
    </location>
</feature>
<accession>A0A4Y9ZLI0</accession>
<feature type="compositionally biased region" description="Basic and acidic residues" evidence="1">
    <location>
        <begin position="1"/>
        <end position="10"/>
    </location>
</feature>
<dbReference type="EMBL" id="SFCI01001558">
    <property type="protein sequence ID" value="TFY75475.1"/>
    <property type="molecule type" value="Genomic_DNA"/>
</dbReference>
<feature type="region of interest" description="Disordered" evidence="1">
    <location>
        <begin position="1"/>
        <end position="23"/>
    </location>
</feature>
<dbReference type="Proteomes" id="UP000298061">
    <property type="component" value="Unassembled WGS sequence"/>
</dbReference>
<feature type="compositionally biased region" description="Low complexity" evidence="1">
    <location>
        <begin position="57"/>
        <end position="75"/>
    </location>
</feature>
<comment type="caution">
    <text evidence="2">The sequence shown here is derived from an EMBL/GenBank/DDBJ whole genome shotgun (WGS) entry which is preliminary data.</text>
</comment>
<evidence type="ECO:0000313" key="2">
    <source>
        <dbReference type="EMBL" id="TFY75475.1"/>
    </source>
</evidence>